<keyword evidence="6 9" id="KW-1133">Transmembrane helix</keyword>
<dbReference type="Gene3D" id="1.20.81.30">
    <property type="entry name" value="Type II secretion system (T2SS), domain F"/>
    <property type="match status" value="2"/>
</dbReference>
<accession>A0A6M0K4Q0</accession>
<dbReference type="GO" id="GO:0015628">
    <property type="term" value="P:protein secretion by the type II secretion system"/>
    <property type="evidence" value="ECO:0007669"/>
    <property type="project" value="TreeGrafter"/>
</dbReference>
<feature type="transmembrane region" description="Helical" evidence="9">
    <location>
        <begin position="391"/>
        <end position="411"/>
    </location>
</feature>
<comment type="caution">
    <text evidence="11">The sequence shown here is derived from an EMBL/GenBank/DDBJ whole genome shotgun (WGS) entry which is preliminary data.</text>
</comment>
<evidence type="ECO:0000256" key="4">
    <source>
        <dbReference type="ARBA" id="ARBA00022519"/>
    </source>
</evidence>
<dbReference type="EMBL" id="JAAIJQ010000055">
    <property type="protein sequence ID" value="NEV63577.1"/>
    <property type="molecule type" value="Genomic_DNA"/>
</dbReference>
<sequence length="418" mass="45276">MALAAATKAKPKAKPKAEKAKVYTWEGMDRKGSRIKGESRAANINAVRADLRRQGVNPTKVKTKPQPLFGSGKKKITGQDLSVFTRQLATMMTAGVPLVQAFDIVGRGHDNPSMQDMILAIKQDIESGTGVSVALSKYPVHFDDLVCSLVAAGEQAGVLDVLLDKIATYKEKTESIKGKIKKALFYPAAVIAVAIIVTVVILLFVIPQFKDLFQSFGADLPAFTLMVIGLSDIVREWWWAMLLGIAGTVYGFTYIYKRSRKLRQVIDRASLKIPVIGGILNKAALARFARTLSTMFAAGVPLVEALQSVSGATGNIVYQDAVLKMREEVATGQSLQLAMRQRDLFPHMVIQMTAIGEESGALDDMLGKVADFYEEQVDNAVDSLSSLLEPLIMVVIGGLVGSLVVAMYLPIFKLAAVV</sequence>
<dbReference type="RefSeq" id="WP_164454039.1">
    <property type="nucleotide sequence ID" value="NZ_JAAIJQ010000055.1"/>
</dbReference>
<dbReference type="AlphaFoldDB" id="A0A6M0K4Q0"/>
<evidence type="ECO:0000256" key="8">
    <source>
        <dbReference type="SAM" id="MobiDB-lite"/>
    </source>
</evidence>
<dbReference type="PANTHER" id="PTHR30012:SF7">
    <property type="entry name" value="PROTEIN TRANSPORT PROTEIN HOFC HOMOLOG"/>
    <property type="match status" value="1"/>
</dbReference>
<feature type="transmembrane region" description="Helical" evidence="9">
    <location>
        <begin position="184"/>
        <end position="205"/>
    </location>
</feature>
<dbReference type="Proteomes" id="UP000483379">
    <property type="component" value="Unassembled WGS sequence"/>
</dbReference>
<gene>
    <name evidence="11" type="ORF">G3446_17055</name>
</gene>
<evidence type="ECO:0000313" key="11">
    <source>
        <dbReference type="EMBL" id="NEV63577.1"/>
    </source>
</evidence>
<keyword evidence="3" id="KW-1003">Cell membrane</keyword>
<keyword evidence="4" id="KW-0997">Cell inner membrane</keyword>
<feature type="region of interest" description="Disordered" evidence="8">
    <location>
        <begin position="1"/>
        <end position="20"/>
    </location>
</feature>
<dbReference type="InterPro" id="IPR018076">
    <property type="entry name" value="T2SS_GspF_dom"/>
</dbReference>
<feature type="transmembrane region" description="Helical" evidence="9">
    <location>
        <begin position="237"/>
        <end position="256"/>
    </location>
</feature>
<evidence type="ECO:0000256" key="2">
    <source>
        <dbReference type="ARBA" id="ARBA00005745"/>
    </source>
</evidence>
<evidence type="ECO:0000313" key="12">
    <source>
        <dbReference type="Proteomes" id="UP000483379"/>
    </source>
</evidence>
<protein>
    <submittedName>
        <fullName evidence="11">Type II secretion system F family protein</fullName>
    </submittedName>
</protein>
<dbReference type="InterPro" id="IPR042094">
    <property type="entry name" value="T2SS_GspF_sf"/>
</dbReference>
<name>A0A6M0K4Q0_9GAMM</name>
<reference evidence="11 12" key="1">
    <citation type="submission" date="2020-02" db="EMBL/GenBank/DDBJ databases">
        <title>Genome sequences of Thiorhodococcus mannitoliphagus and Thiorhodococcus minor, purple sulfur photosynthetic bacteria in the gammaproteobacterial family, Chromatiaceae.</title>
        <authorList>
            <person name="Aviles F.A."/>
            <person name="Meyer T.E."/>
            <person name="Kyndt J.A."/>
        </authorList>
    </citation>
    <scope>NUCLEOTIDE SEQUENCE [LARGE SCALE GENOMIC DNA]</scope>
    <source>
        <strain evidence="11 12">DSM 11518</strain>
    </source>
</reference>
<keyword evidence="12" id="KW-1185">Reference proteome</keyword>
<dbReference type="GO" id="GO:0005886">
    <property type="term" value="C:plasma membrane"/>
    <property type="evidence" value="ECO:0007669"/>
    <property type="project" value="UniProtKB-SubCell"/>
</dbReference>
<evidence type="ECO:0000256" key="9">
    <source>
        <dbReference type="SAM" id="Phobius"/>
    </source>
</evidence>
<evidence type="ECO:0000256" key="6">
    <source>
        <dbReference type="ARBA" id="ARBA00022989"/>
    </source>
</evidence>
<comment type="similarity">
    <text evidence="2">Belongs to the GSP F family.</text>
</comment>
<comment type="subcellular location">
    <subcellularLocation>
        <location evidence="1">Cell inner membrane</location>
        <topology evidence="1">Multi-pass membrane protein</topology>
    </subcellularLocation>
</comment>
<dbReference type="InterPro" id="IPR003004">
    <property type="entry name" value="GspF/PilC"/>
</dbReference>
<feature type="domain" description="Type II secretion system protein GspF" evidence="10">
    <location>
        <begin position="84"/>
        <end position="207"/>
    </location>
</feature>
<evidence type="ECO:0000256" key="7">
    <source>
        <dbReference type="ARBA" id="ARBA00023136"/>
    </source>
</evidence>
<evidence type="ECO:0000256" key="3">
    <source>
        <dbReference type="ARBA" id="ARBA00022475"/>
    </source>
</evidence>
<evidence type="ECO:0000256" key="5">
    <source>
        <dbReference type="ARBA" id="ARBA00022692"/>
    </source>
</evidence>
<dbReference type="FunFam" id="1.20.81.30:FF:000001">
    <property type="entry name" value="Type II secretion system protein F"/>
    <property type="match status" value="2"/>
</dbReference>
<dbReference type="PRINTS" id="PR00812">
    <property type="entry name" value="BCTERIALGSPF"/>
</dbReference>
<organism evidence="11 12">
    <name type="scientific">Thiorhodococcus minor</name>
    <dbReference type="NCBI Taxonomy" id="57489"/>
    <lineage>
        <taxon>Bacteria</taxon>
        <taxon>Pseudomonadati</taxon>
        <taxon>Pseudomonadota</taxon>
        <taxon>Gammaproteobacteria</taxon>
        <taxon>Chromatiales</taxon>
        <taxon>Chromatiaceae</taxon>
        <taxon>Thiorhodococcus</taxon>
    </lineage>
</organism>
<feature type="domain" description="Type II secretion system protein GspF" evidence="10">
    <location>
        <begin position="288"/>
        <end position="410"/>
    </location>
</feature>
<dbReference type="PANTHER" id="PTHR30012">
    <property type="entry name" value="GENERAL SECRETION PATHWAY PROTEIN"/>
    <property type="match status" value="1"/>
</dbReference>
<proteinExistence type="inferred from homology"/>
<keyword evidence="5 9" id="KW-0812">Transmembrane</keyword>
<evidence type="ECO:0000256" key="1">
    <source>
        <dbReference type="ARBA" id="ARBA00004429"/>
    </source>
</evidence>
<dbReference type="Pfam" id="PF00482">
    <property type="entry name" value="T2SSF"/>
    <property type="match status" value="2"/>
</dbReference>
<evidence type="ECO:0000259" key="10">
    <source>
        <dbReference type="Pfam" id="PF00482"/>
    </source>
</evidence>
<keyword evidence="7 9" id="KW-0472">Membrane</keyword>